<dbReference type="AlphaFoldDB" id="A0A5C7IHH5"/>
<dbReference type="PANTHER" id="PTHR32009">
    <property type="entry name" value="TMV RESISTANCE PROTEIN N-LIKE"/>
    <property type="match status" value="1"/>
</dbReference>
<evidence type="ECO:0000313" key="4">
    <source>
        <dbReference type="EMBL" id="TXG68561.1"/>
    </source>
</evidence>
<dbReference type="FunFam" id="3.40.50.10140:FF:000007">
    <property type="entry name" value="Disease resistance protein (TIR-NBS-LRR class)"/>
    <property type="match status" value="1"/>
</dbReference>
<feature type="compositionally biased region" description="Polar residues" evidence="2">
    <location>
        <begin position="221"/>
        <end position="239"/>
    </location>
</feature>
<dbReference type="SUPFAM" id="SSF52200">
    <property type="entry name" value="Toll/Interleukin receptor TIR domain"/>
    <property type="match status" value="1"/>
</dbReference>
<dbReference type="OrthoDB" id="1905256at2759"/>
<evidence type="ECO:0000256" key="1">
    <source>
        <dbReference type="ARBA" id="ARBA00023027"/>
    </source>
</evidence>
<dbReference type="PANTHER" id="PTHR32009:SF110">
    <property type="entry name" value="DISEASE RESISTANCE PROTEIN (TIR-NBS-LRR CLASS)"/>
    <property type="match status" value="1"/>
</dbReference>
<evidence type="ECO:0000313" key="5">
    <source>
        <dbReference type="Proteomes" id="UP000323000"/>
    </source>
</evidence>
<accession>A0A5C7IHH5</accession>
<dbReference type="Proteomes" id="UP000323000">
    <property type="component" value="Chromosome 2"/>
</dbReference>
<evidence type="ECO:0000259" key="3">
    <source>
        <dbReference type="PROSITE" id="PS50104"/>
    </source>
</evidence>
<dbReference type="EMBL" id="VAHF01000002">
    <property type="protein sequence ID" value="TXG68561.1"/>
    <property type="molecule type" value="Genomic_DNA"/>
</dbReference>
<comment type="caution">
    <text evidence="4">The sequence shown here is derived from an EMBL/GenBank/DDBJ whole genome shotgun (WGS) entry which is preliminary data.</text>
</comment>
<dbReference type="Pfam" id="PF01582">
    <property type="entry name" value="TIR"/>
    <property type="match status" value="1"/>
</dbReference>
<proteinExistence type="predicted"/>
<reference evidence="5" key="1">
    <citation type="journal article" date="2019" name="Gigascience">
        <title>De novo genome assembly of the endangered Acer yangbiense, a plant species with extremely small populations endemic to Yunnan Province, China.</title>
        <authorList>
            <person name="Yang J."/>
            <person name="Wariss H.M."/>
            <person name="Tao L."/>
            <person name="Zhang R."/>
            <person name="Yun Q."/>
            <person name="Hollingsworth P."/>
            <person name="Dao Z."/>
            <person name="Luo G."/>
            <person name="Guo H."/>
            <person name="Ma Y."/>
            <person name="Sun W."/>
        </authorList>
    </citation>
    <scope>NUCLEOTIDE SEQUENCE [LARGE SCALE GENOMIC DNA]</scope>
    <source>
        <strain evidence="5">cv. Malutang</strain>
    </source>
</reference>
<protein>
    <recommendedName>
        <fullName evidence="3">TIR domain-containing protein</fullName>
    </recommendedName>
</protein>
<keyword evidence="1" id="KW-0520">NAD</keyword>
<dbReference type="SMART" id="SM00255">
    <property type="entry name" value="TIR"/>
    <property type="match status" value="1"/>
</dbReference>
<name>A0A5C7IHH5_9ROSI</name>
<dbReference type="InterPro" id="IPR000157">
    <property type="entry name" value="TIR_dom"/>
</dbReference>
<feature type="region of interest" description="Disordered" evidence="2">
    <location>
        <begin position="213"/>
        <end position="239"/>
    </location>
</feature>
<dbReference type="GO" id="GO:0007165">
    <property type="term" value="P:signal transduction"/>
    <property type="evidence" value="ECO:0007669"/>
    <property type="project" value="InterPro"/>
</dbReference>
<organism evidence="4 5">
    <name type="scientific">Acer yangbiense</name>
    <dbReference type="NCBI Taxonomy" id="1000413"/>
    <lineage>
        <taxon>Eukaryota</taxon>
        <taxon>Viridiplantae</taxon>
        <taxon>Streptophyta</taxon>
        <taxon>Embryophyta</taxon>
        <taxon>Tracheophyta</taxon>
        <taxon>Spermatophyta</taxon>
        <taxon>Magnoliopsida</taxon>
        <taxon>eudicotyledons</taxon>
        <taxon>Gunneridae</taxon>
        <taxon>Pentapetalae</taxon>
        <taxon>rosids</taxon>
        <taxon>malvids</taxon>
        <taxon>Sapindales</taxon>
        <taxon>Sapindaceae</taxon>
        <taxon>Hippocastanoideae</taxon>
        <taxon>Acereae</taxon>
        <taxon>Acer</taxon>
    </lineage>
</organism>
<gene>
    <name evidence="4" type="ORF">EZV62_003496</name>
</gene>
<dbReference type="Gene3D" id="3.40.50.10140">
    <property type="entry name" value="Toll/interleukin-1 receptor homology (TIR) domain"/>
    <property type="match status" value="1"/>
</dbReference>
<feature type="domain" description="TIR" evidence="3">
    <location>
        <begin position="21"/>
        <end position="180"/>
    </location>
</feature>
<sequence>MELISNIPSSSSSSSSNTSKFKHDVFISFRGEDTRDYFTSHLHKALRDKQIQTYIDDKLNRGDEISPSLLKAIEESKISVIIFSKDYASSRWCLQELVKILECKKSYGQIVIPVFYNVNPSDVRHQTGTYGNAFTKHEERFKKSLDKVQRWKEALKEAADLSGWDSSTINTAVIESGQLSALRKRAVLARTWALRNGQPRTLVSRMFMASPITPRNRNDTSKLANDNRSPAAFTSSLEY</sequence>
<dbReference type="InterPro" id="IPR035897">
    <property type="entry name" value="Toll_tir_struct_dom_sf"/>
</dbReference>
<dbReference type="PROSITE" id="PS50104">
    <property type="entry name" value="TIR"/>
    <property type="match status" value="1"/>
</dbReference>
<evidence type="ECO:0000256" key="2">
    <source>
        <dbReference type="SAM" id="MobiDB-lite"/>
    </source>
</evidence>
<keyword evidence="5" id="KW-1185">Reference proteome</keyword>